<dbReference type="Gene3D" id="1.10.472.80">
    <property type="entry name" value="Ypt/Rab-GAP domain of gyp1p, domain 3"/>
    <property type="match status" value="1"/>
</dbReference>
<dbReference type="SUPFAM" id="SSF47923">
    <property type="entry name" value="Ypt/Rab-GAP domain of gyp1p"/>
    <property type="match status" value="2"/>
</dbReference>
<keyword evidence="7" id="KW-1185">Reference proteome</keyword>
<feature type="coiled-coil region" evidence="3">
    <location>
        <begin position="606"/>
        <end position="760"/>
    </location>
</feature>
<accession>A0AAD7WR88</accession>
<feature type="compositionally biased region" description="Polar residues" evidence="4">
    <location>
        <begin position="837"/>
        <end position="848"/>
    </location>
</feature>
<organism evidence="6 7">
    <name type="scientific">Aldrovandia affinis</name>
    <dbReference type="NCBI Taxonomy" id="143900"/>
    <lineage>
        <taxon>Eukaryota</taxon>
        <taxon>Metazoa</taxon>
        <taxon>Chordata</taxon>
        <taxon>Craniata</taxon>
        <taxon>Vertebrata</taxon>
        <taxon>Euteleostomi</taxon>
        <taxon>Actinopterygii</taxon>
        <taxon>Neopterygii</taxon>
        <taxon>Teleostei</taxon>
        <taxon>Notacanthiformes</taxon>
        <taxon>Halosauridae</taxon>
        <taxon>Aldrovandia</taxon>
    </lineage>
</organism>
<dbReference type="FunFam" id="1.10.10.750:FF:000002">
    <property type="entry name" value="Ecotropic viral integration site 5"/>
    <property type="match status" value="1"/>
</dbReference>
<dbReference type="Gene3D" id="1.10.8.270">
    <property type="entry name" value="putative rabgap domain of human tbc1 domain family member 14 like domains"/>
    <property type="match status" value="1"/>
</dbReference>
<feature type="compositionally biased region" description="Low complexity" evidence="4">
    <location>
        <begin position="105"/>
        <end position="123"/>
    </location>
</feature>
<dbReference type="GO" id="GO:0005096">
    <property type="term" value="F:GTPase activator activity"/>
    <property type="evidence" value="ECO:0007669"/>
    <property type="project" value="TreeGrafter"/>
</dbReference>
<dbReference type="Proteomes" id="UP001221898">
    <property type="component" value="Unassembled WGS sequence"/>
</dbReference>
<evidence type="ECO:0000313" key="6">
    <source>
        <dbReference type="EMBL" id="KAJ8406317.1"/>
    </source>
</evidence>
<evidence type="ECO:0000256" key="2">
    <source>
        <dbReference type="ARBA" id="ARBA00023054"/>
    </source>
</evidence>
<dbReference type="PROSITE" id="PS50086">
    <property type="entry name" value="TBC_RABGAP"/>
    <property type="match status" value="1"/>
</dbReference>
<reference evidence="6" key="1">
    <citation type="journal article" date="2023" name="Science">
        <title>Genome structures resolve the early diversification of teleost fishes.</title>
        <authorList>
            <person name="Parey E."/>
            <person name="Louis A."/>
            <person name="Montfort J."/>
            <person name="Bouchez O."/>
            <person name="Roques C."/>
            <person name="Iampietro C."/>
            <person name="Lluch J."/>
            <person name="Castinel A."/>
            <person name="Donnadieu C."/>
            <person name="Desvignes T."/>
            <person name="Floi Bucao C."/>
            <person name="Jouanno E."/>
            <person name="Wen M."/>
            <person name="Mejri S."/>
            <person name="Dirks R."/>
            <person name="Jansen H."/>
            <person name="Henkel C."/>
            <person name="Chen W.J."/>
            <person name="Zahm M."/>
            <person name="Cabau C."/>
            <person name="Klopp C."/>
            <person name="Thompson A.W."/>
            <person name="Robinson-Rechavi M."/>
            <person name="Braasch I."/>
            <person name="Lecointre G."/>
            <person name="Bobe J."/>
            <person name="Postlethwait J.H."/>
            <person name="Berthelot C."/>
            <person name="Roest Crollius H."/>
            <person name="Guiguen Y."/>
        </authorList>
    </citation>
    <scope>NUCLEOTIDE SEQUENCE</scope>
    <source>
        <strain evidence="6">NC1722</strain>
    </source>
</reference>
<dbReference type="GO" id="GO:0031267">
    <property type="term" value="F:small GTPase binding"/>
    <property type="evidence" value="ECO:0007669"/>
    <property type="project" value="UniProtKB-ARBA"/>
</dbReference>
<dbReference type="SMART" id="SM00164">
    <property type="entry name" value="TBC"/>
    <property type="match status" value="1"/>
</dbReference>
<dbReference type="InterPro" id="IPR035969">
    <property type="entry name" value="Rab-GAP_TBC_sf"/>
</dbReference>
<feature type="domain" description="Rab-GAP TBC" evidence="5">
    <location>
        <begin position="163"/>
        <end position="348"/>
    </location>
</feature>
<evidence type="ECO:0000256" key="1">
    <source>
        <dbReference type="ARBA" id="ARBA00022553"/>
    </source>
</evidence>
<dbReference type="InterPro" id="IPR050302">
    <property type="entry name" value="Rab_GAP_TBC_domain"/>
</dbReference>
<comment type="caution">
    <text evidence="6">The sequence shown here is derived from an EMBL/GenBank/DDBJ whole genome shotgun (WGS) entry which is preliminary data.</text>
</comment>
<gene>
    <name evidence="6" type="ORF">AAFF_G00305480</name>
</gene>
<dbReference type="Pfam" id="PF00566">
    <property type="entry name" value="RabGAP-TBC"/>
    <property type="match status" value="1"/>
</dbReference>
<feature type="coiled-coil region" evidence="3">
    <location>
        <begin position="422"/>
        <end position="502"/>
    </location>
</feature>
<evidence type="ECO:0000313" key="7">
    <source>
        <dbReference type="Proteomes" id="UP001221898"/>
    </source>
</evidence>
<feature type="region of interest" description="Disordered" evidence="4">
    <location>
        <begin position="45"/>
        <end position="81"/>
    </location>
</feature>
<dbReference type="PANTHER" id="PTHR47219:SF11">
    <property type="entry name" value="EVI5-LIKE PROTEIN ISOFORM X1"/>
    <property type="match status" value="1"/>
</dbReference>
<dbReference type="Gene3D" id="1.10.10.750">
    <property type="entry name" value="Ypt/Rab-GAP domain of gyp1p, domain 1"/>
    <property type="match status" value="1"/>
</dbReference>
<name>A0AAD7WR88_9TELE</name>
<proteinExistence type="predicted"/>
<keyword evidence="1" id="KW-0597">Phosphoprotein</keyword>
<feature type="compositionally biased region" description="Polar residues" evidence="4">
    <location>
        <begin position="45"/>
        <end position="56"/>
    </location>
</feature>
<sequence length="848" mass="97304">MSGDTCFRTRRRNVATDKVAGKLSSTLSWVKNSVSQTVSQMASQVAPPSSLHAPSTSASAGLSMPALSPSSPSSPSQLSPDEVELLARLEEQNRLLETDSKSLKSVNGSRRNSGSSLVSSSSASSNLSHLEEDTWILWGRIVNEWEDVRKKKEKQLKDLVRKGIPHHFRAIVWQLLCNAQNMPIKDQYSELLKMTSPCEKLIRRDIARTYPEHEFFKEKDSLGQEVLFNVMKAYSLVDREVGYCQGSAFIVGLLLMQMPEEEAFCVFVKLMQDYRLRELFKPSMAELGLCMYQFEFMIQEQLPELYLHFQAQSFHTSMYASSWFLTIFLTSFPLTVATRIFDIFMCEGLEIVFRVGMAILQMNQAELMQLDMEGMLQHFQRVIPHQLDTGPDKVILTAYQVKYNAKKMKKLEKEYTTIKTKEMEEQVEIKRLRTENRLLKQRIETLEKESASLADRLIQGQVTRAQEAEENYLVKRELATVRQQSEEASARLEQALRTVQQLQEPQQRTQRPAVKTNPRYMEDSVLQLERELVHARLKEAESQCALREMQDKVLNLEKRNTDLPDESNVVRLQEELIGVRDLEDHWQRHLARTAGRWKDSPKKNAVNELQDELMSVRLREAEAQAVFKETRQRMLELETQNQVQGNQLRRAEQEGRSLQERVQLLTAQNKGLLVQLQESKRKQAEMECKNKEDVMAVRLREADNIATMAELQQKIAELEIQKEEGKVQGQLNNSDCSQYIRELKDQIAELKHEIRCMRSQGGVASQPTFDGIHIVSHYIGDNGLYQSSDEDAGRGVPSPFEPQRDITRIVLHSNMVDTDSDCEEDNNLRLSIPDAGPQTQNGRITTTV</sequence>
<feature type="compositionally biased region" description="Low complexity" evidence="4">
    <location>
        <begin position="57"/>
        <end position="80"/>
    </location>
</feature>
<protein>
    <recommendedName>
        <fullName evidence="5">Rab-GAP TBC domain-containing protein</fullName>
    </recommendedName>
</protein>
<dbReference type="EMBL" id="JAINUG010000044">
    <property type="protein sequence ID" value="KAJ8406317.1"/>
    <property type="molecule type" value="Genomic_DNA"/>
</dbReference>
<evidence type="ECO:0000259" key="5">
    <source>
        <dbReference type="PROSITE" id="PS50086"/>
    </source>
</evidence>
<evidence type="ECO:0000256" key="3">
    <source>
        <dbReference type="SAM" id="Coils"/>
    </source>
</evidence>
<dbReference type="PANTHER" id="PTHR47219">
    <property type="entry name" value="RAB GTPASE-ACTIVATING PROTEIN 1-LIKE"/>
    <property type="match status" value="1"/>
</dbReference>
<evidence type="ECO:0000256" key="4">
    <source>
        <dbReference type="SAM" id="MobiDB-lite"/>
    </source>
</evidence>
<dbReference type="InterPro" id="IPR000195">
    <property type="entry name" value="Rab-GAP-TBC_dom"/>
</dbReference>
<dbReference type="AlphaFoldDB" id="A0AAD7WR88"/>
<keyword evidence="2 3" id="KW-0175">Coiled coil</keyword>
<dbReference type="FunFam" id="1.10.8.270:FF:000003">
    <property type="entry name" value="Ecotropic viral integration site 5"/>
    <property type="match status" value="1"/>
</dbReference>
<dbReference type="FunFam" id="1.10.472.80:FF:000002">
    <property type="entry name" value="Ecotropic viral integration site 5"/>
    <property type="match status" value="1"/>
</dbReference>
<feature type="region of interest" description="Disordered" evidence="4">
    <location>
        <begin position="829"/>
        <end position="848"/>
    </location>
</feature>
<feature type="region of interest" description="Disordered" evidence="4">
    <location>
        <begin position="97"/>
        <end position="123"/>
    </location>
</feature>